<feature type="transmembrane region" description="Helical" evidence="1">
    <location>
        <begin position="307"/>
        <end position="326"/>
    </location>
</feature>
<dbReference type="Proteomes" id="UP000009026">
    <property type="component" value="Chromosome"/>
</dbReference>
<keyword evidence="1" id="KW-0812">Transmembrane</keyword>
<feature type="transmembrane region" description="Helical" evidence="1">
    <location>
        <begin position="44"/>
        <end position="65"/>
    </location>
</feature>
<dbReference type="KEGG" id="mym:A176_001238"/>
<dbReference type="InterPro" id="IPR025513">
    <property type="entry name" value="DUF4401"/>
</dbReference>
<dbReference type="EMBL" id="CP012109">
    <property type="protein sequence ID" value="AKQ64326.1"/>
    <property type="molecule type" value="Genomic_DNA"/>
</dbReference>
<dbReference type="PATRIC" id="fig|1297742.4.peg.1256"/>
<evidence type="ECO:0000256" key="1">
    <source>
        <dbReference type="SAM" id="Phobius"/>
    </source>
</evidence>
<dbReference type="STRING" id="1297742.A176_001238"/>
<sequence length="365" mass="38370">MALRPSVQQVLNTLQEEGHLGPDAVEPARTALEAHQRKSTAVPWFVRAFSGLGAWMAAVFVVSFFACTGILENKAVMGVLGLFLCGGATFLRREVHGVFVEQLALALCLAGAWMMVASIGIDAESEVTTAFAGLTISAVLLAIYPDAVLRFLSTGGIIASASVLAYKAAGGYGVDLLLLGSAVLMHVLIVEQVRLRQLSRGDWVGPVAFSLAFIVPAALLVRGTRGLSDAGFEISSGMPNSVLTLGLTALTLYTVWRVLQELRITPTGVAGAAVFAALALLAVLTPHTPAVIAAVGMLVLGFHRRSSVLLGLAVTFLLAAGSYYYYDLGLTLLAKSLALMGGGLVFLGLRSFLLRRFPAPATEVR</sequence>
<gene>
    <name evidence="3" type="ORF">A176_001238</name>
</gene>
<keyword evidence="1" id="KW-0472">Membrane</keyword>
<keyword evidence="1" id="KW-1133">Transmembrane helix</keyword>
<feature type="transmembrane region" description="Helical" evidence="1">
    <location>
        <begin position="271"/>
        <end position="300"/>
    </location>
</feature>
<feature type="transmembrane region" description="Helical" evidence="1">
    <location>
        <begin position="127"/>
        <end position="152"/>
    </location>
</feature>
<feature type="transmembrane region" description="Helical" evidence="1">
    <location>
        <begin position="203"/>
        <end position="221"/>
    </location>
</feature>
<name>A0A0H4WLQ4_9BACT</name>
<dbReference type="OrthoDB" id="5495410at2"/>
<dbReference type="AlphaFoldDB" id="A0A0H4WLQ4"/>
<dbReference type="Pfam" id="PF14351">
    <property type="entry name" value="DUF4401"/>
    <property type="match status" value="1"/>
</dbReference>
<feature type="transmembrane region" description="Helical" evidence="1">
    <location>
        <begin position="242"/>
        <end position="259"/>
    </location>
</feature>
<keyword evidence="4" id="KW-1185">Reference proteome</keyword>
<protein>
    <submittedName>
        <fullName evidence="3">Putative membrane protein</fullName>
    </submittedName>
</protein>
<accession>A0A0H4WLQ4</accession>
<organism evidence="3 4">
    <name type="scientific">Pseudomyxococcus hansupus</name>
    <dbReference type="NCBI Taxonomy" id="1297742"/>
    <lineage>
        <taxon>Bacteria</taxon>
        <taxon>Pseudomonadati</taxon>
        <taxon>Myxococcota</taxon>
        <taxon>Myxococcia</taxon>
        <taxon>Myxococcales</taxon>
        <taxon>Cystobacterineae</taxon>
        <taxon>Myxococcaceae</taxon>
        <taxon>Pseudomyxococcus</taxon>
    </lineage>
</organism>
<dbReference type="RefSeq" id="WP_002634485.1">
    <property type="nucleotide sequence ID" value="NZ_CP012109.1"/>
</dbReference>
<reference evidence="3 4" key="1">
    <citation type="journal article" date="2016" name="PLoS ONE">
        <title>Complete Genome Sequence and Comparative Genomics of a Novel Myxobacterium Myxococcus hansupus.</title>
        <authorList>
            <person name="Sharma G."/>
            <person name="Narwani T."/>
            <person name="Subramanian S."/>
        </authorList>
    </citation>
    <scope>NUCLEOTIDE SEQUENCE [LARGE SCALE GENOMIC DNA]</scope>
    <source>
        <strain evidence="4">mixupus</strain>
    </source>
</reference>
<feature type="domain" description="DUF4401" evidence="2">
    <location>
        <begin position="43"/>
        <end position="355"/>
    </location>
</feature>
<feature type="transmembrane region" description="Helical" evidence="1">
    <location>
        <begin position="103"/>
        <end position="121"/>
    </location>
</feature>
<evidence type="ECO:0000313" key="4">
    <source>
        <dbReference type="Proteomes" id="UP000009026"/>
    </source>
</evidence>
<dbReference type="eggNOG" id="ENOG5031IJS">
    <property type="taxonomic scope" value="Bacteria"/>
</dbReference>
<feature type="transmembrane region" description="Helical" evidence="1">
    <location>
        <begin position="164"/>
        <end position="188"/>
    </location>
</feature>
<evidence type="ECO:0000259" key="2">
    <source>
        <dbReference type="Pfam" id="PF14351"/>
    </source>
</evidence>
<evidence type="ECO:0000313" key="3">
    <source>
        <dbReference type="EMBL" id="AKQ64326.1"/>
    </source>
</evidence>
<feature type="transmembrane region" description="Helical" evidence="1">
    <location>
        <begin position="332"/>
        <end position="349"/>
    </location>
</feature>
<proteinExistence type="predicted"/>